<feature type="domain" description="Integrase zinc-binding" evidence="1">
    <location>
        <begin position="38"/>
        <end position="88"/>
    </location>
</feature>
<proteinExistence type="predicted"/>
<evidence type="ECO:0000313" key="3">
    <source>
        <dbReference type="Proteomes" id="UP001472677"/>
    </source>
</evidence>
<dbReference type="Proteomes" id="UP001472677">
    <property type="component" value="Unassembled WGS sequence"/>
</dbReference>
<dbReference type="Gene3D" id="1.10.340.70">
    <property type="match status" value="1"/>
</dbReference>
<sequence>MRYWCHMLRILGENSTNFHCNVDGARCFKGRMVVPKDGELRCTILIMAHASTFSMQPGGTKMYRGLKDEYNWVDLKKDMAKFVSKCMVWLSLASIKKDFIWVKVDRLTKCV</sequence>
<evidence type="ECO:0000313" key="2">
    <source>
        <dbReference type="EMBL" id="KAK8563373.1"/>
    </source>
</evidence>
<protein>
    <recommendedName>
        <fullName evidence="1">Integrase zinc-binding domain-containing protein</fullName>
    </recommendedName>
</protein>
<keyword evidence="3" id="KW-1185">Reference proteome</keyword>
<organism evidence="2 3">
    <name type="scientific">Hibiscus sabdariffa</name>
    <name type="common">roselle</name>
    <dbReference type="NCBI Taxonomy" id="183260"/>
    <lineage>
        <taxon>Eukaryota</taxon>
        <taxon>Viridiplantae</taxon>
        <taxon>Streptophyta</taxon>
        <taxon>Embryophyta</taxon>
        <taxon>Tracheophyta</taxon>
        <taxon>Spermatophyta</taxon>
        <taxon>Magnoliopsida</taxon>
        <taxon>eudicotyledons</taxon>
        <taxon>Gunneridae</taxon>
        <taxon>Pentapetalae</taxon>
        <taxon>rosids</taxon>
        <taxon>malvids</taxon>
        <taxon>Malvales</taxon>
        <taxon>Malvaceae</taxon>
        <taxon>Malvoideae</taxon>
        <taxon>Hibiscus</taxon>
    </lineage>
</organism>
<dbReference type="InterPro" id="IPR041588">
    <property type="entry name" value="Integrase_H2C2"/>
</dbReference>
<name>A0ABR2EPN9_9ROSI</name>
<dbReference type="Pfam" id="PF17921">
    <property type="entry name" value="Integrase_H2C2"/>
    <property type="match status" value="1"/>
</dbReference>
<dbReference type="EMBL" id="JBBPBM010000011">
    <property type="protein sequence ID" value="KAK8563373.1"/>
    <property type="molecule type" value="Genomic_DNA"/>
</dbReference>
<evidence type="ECO:0000259" key="1">
    <source>
        <dbReference type="Pfam" id="PF17921"/>
    </source>
</evidence>
<comment type="caution">
    <text evidence="2">The sequence shown here is derived from an EMBL/GenBank/DDBJ whole genome shotgun (WGS) entry which is preliminary data.</text>
</comment>
<gene>
    <name evidence="2" type="ORF">V6N12_035521</name>
</gene>
<accession>A0ABR2EPN9</accession>
<reference evidence="2 3" key="1">
    <citation type="journal article" date="2024" name="G3 (Bethesda)">
        <title>Genome assembly of Hibiscus sabdariffa L. provides insights into metabolisms of medicinal natural products.</title>
        <authorList>
            <person name="Kim T."/>
        </authorList>
    </citation>
    <scope>NUCLEOTIDE SEQUENCE [LARGE SCALE GENOMIC DNA]</scope>
    <source>
        <strain evidence="2">TK-2024</strain>
        <tissue evidence="2">Old leaves</tissue>
    </source>
</reference>